<evidence type="ECO:0000313" key="3">
    <source>
        <dbReference type="Proteomes" id="UP000482800"/>
    </source>
</evidence>
<reference evidence="2 3" key="1">
    <citation type="submission" date="2020-03" db="EMBL/GenBank/DDBJ databases">
        <title>Whole genome shotgun sequence of Phytohabitans houttuyneae NBRC 108639.</title>
        <authorList>
            <person name="Komaki H."/>
            <person name="Tamura T."/>
        </authorList>
    </citation>
    <scope>NUCLEOTIDE SEQUENCE [LARGE SCALE GENOMIC DNA]</scope>
    <source>
        <strain evidence="2 3">NBRC 108639</strain>
    </source>
</reference>
<organism evidence="2 3">
    <name type="scientific">Phytohabitans houttuyneae</name>
    <dbReference type="NCBI Taxonomy" id="1076126"/>
    <lineage>
        <taxon>Bacteria</taxon>
        <taxon>Bacillati</taxon>
        <taxon>Actinomycetota</taxon>
        <taxon>Actinomycetes</taxon>
        <taxon>Micromonosporales</taxon>
        <taxon>Micromonosporaceae</taxon>
    </lineage>
</organism>
<evidence type="ECO:0000256" key="1">
    <source>
        <dbReference type="SAM" id="MobiDB-lite"/>
    </source>
</evidence>
<name>A0A6V8KIH4_9ACTN</name>
<feature type="region of interest" description="Disordered" evidence="1">
    <location>
        <begin position="1"/>
        <end position="23"/>
    </location>
</feature>
<dbReference type="EMBL" id="BLPF01000003">
    <property type="protein sequence ID" value="GFJ83220.1"/>
    <property type="molecule type" value="Genomic_DNA"/>
</dbReference>
<comment type="caution">
    <text evidence="2">The sequence shown here is derived from an EMBL/GenBank/DDBJ whole genome shotgun (WGS) entry which is preliminary data.</text>
</comment>
<sequence>MHGELADHRLARPGGGADEHPAAPFERLARLPLEIIKIESEVEGEVVKRWKT</sequence>
<dbReference type="AlphaFoldDB" id="A0A6V8KIH4"/>
<evidence type="ECO:0000313" key="2">
    <source>
        <dbReference type="EMBL" id="GFJ83220.1"/>
    </source>
</evidence>
<gene>
    <name evidence="2" type="ORF">Phou_074000</name>
</gene>
<keyword evidence="3" id="KW-1185">Reference proteome</keyword>
<dbReference type="Proteomes" id="UP000482800">
    <property type="component" value="Unassembled WGS sequence"/>
</dbReference>
<protein>
    <submittedName>
        <fullName evidence="2">Uncharacterized protein</fullName>
    </submittedName>
</protein>
<proteinExistence type="predicted"/>
<accession>A0A6V8KIH4</accession>
<feature type="compositionally biased region" description="Basic and acidic residues" evidence="1">
    <location>
        <begin position="1"/>
        <end position="10"/>
    </location>
</feature>
<reference evidence="2 3" key="2">
    <citation type="submission" date="2020-03" db="EMBL/GenBank/DDBJ databases">
        <authorList>
            <person name="Ichikawa N."/>
            <person name="Kimura A."/>
            <person name="Kitahashi Y."/>
            <person name="Uohara A."/>
        </authorList>
    </citation>
    <scope>NUCLEOTIDE SEQUENCE [LARGE SCALE GENOMIC DNA]</scope>
    <source>
        <strain evidence="2 3">NBRC 108639</strain>
    </source>
</reference>